<evidence type="ECO:0000256" key="1">
    <source>
        <dbReference type="SAM" id="Phobius"/>
    </source>
</evidence>
<evidence type="ECO:0000313" key="3">
    <source>
        <dbReference type="Proteomes" id="UP000317355"/>
    </source>
</evidence>
<feature type="transmembrane region" description="Helical" evidence="1">
    <location>
        <begin position="260"/>
        <end position="278"/>
    </location>
</feature>
<feature type="transmembrane region" description="Helical" evidence="1">
    <location>
        <begin position="314"/>
        <end position="342"/>
    </location>
</feature>
<dbReference type="InterPro" id="IPR046345">
    <property type="entry name" value="TraB_PrgY-like"/>
</dbReference>
<dbReference type="InterPro" id="IPR002816">
    <property type="entry name" value="TraB/PrgY/GumN_fam"/>
</dbReference>
<dbReference type="Pfam" id="PF01963">
    <property type="entry name" value="TraB_PrgY_gumN"/>
    <property type="match status" value="1"/>
</dbReference>
<keyword evidence="1" id="KW-0812">Transmembrane</keyword>
<sequence>MTEHVEQEPIKEVQVGDSKVTLLGTAHVSRASAEKVRELLDSGDYDAVAVELCPSRYQAILDPDALSRMDLFKVLREGKASMVAANLALGAYQQRLAEQFGIEPGAEQLAAIRHAQGHHKPVLLIDREIGITLRRVLHNVPWWKRFGLFAGLLGSLFSKEEVSEADIEGLKEGDMLEHTFAEFAEDRQDLFLPLIDERDRYMAARLMQEAKEQAPEKILAVVGAGHLKGIHQYLSEGMPRPERVIEKLDHLPEPSRWPKLIPWLIVALIMTGFAIGFMRSPELGWTLVMDWVLINGVLSALGALIAAAHPLTVLTAFVAAPITSLNPTIGAGMVTAAVEIYLRKPEVGDFSRLKHDTIKISGWWRNRVSRTLLVFLFSTLGSAAGTYLAGFRIFDRLAG</sequence>
<dbReference type="STRING" id="1543721.AAY24_13815"/>
<gene>
    <name evidence="2" type="ORF">FHK82_01045</name>
</gene>
<dbReference type="PANTHER" id="PTHR21530">
    <property type="entry name" value="PHEROMONE SHUTDOWN PROTEIN"/>
    <property type="match status" value="1"/>
</dbReference>
<keyword evidence="1" id="KW-0472">Membrane</keyword>
<protein>
    <submittedName>
        <fullName evidence="2">TraB/GumN family protein</fullName>
    </submittedName>
</protein>
<dbReference type="NCBIfam" id="TIGR00261">
    <property type="entry name" value="traB"/>
    <property type="match status" value="1"/>
</dbReference>
<name>A0A558DEX8_9GAMM</name>
<organism evidence="2 3">
    <name type="scientific">Sedimenticola thiotaurini</name>
    <dbReference type="NCBI Taxonomy" id="1543721"/>
    <lineage>
        <taxon>Bacteria</taxon>
        <taxon>Pseudomonadati</taxon>
        <taxon>Pseudomonadota</taxon>
        <taxon>Gammaproteobacteria</taxon>
        <taxon>Chromatiales</taxon>
        <taxon>Sedimenticolaceae</taxon>
        <taxon>Sedimenticola</taxon>
    </lineage>
</organism>
<feature type="transmembrane region" description="Helical" evidence="1">
    <location>
        <begin position="372"/>
        <end position="394"/>
    </location>
</feature>
<comment type="caution">
    <text evidence="2">The sequence shown here is derived from an EMBL/GenBank/DDBJ whole genome shotgun (WGS) entry which is preliminary data.</text>
</comment>
<reference evidence="2 3" key="1">
    <citation type="submission" date="2019-07" db="EMBL/GenBank/DDBJ databases">
        <title>The pathways for chlorine oxyanion respiration interact through the shared metabolite chlorate.</title>
        <authorList>
            <person name="Barnum T.P."/>
            <person name="Cheng Y."/>
            <person name="Hill K.A."/>
            <person name="Lucas L.N."/>
            <person name="Carlson H.K."/>
            <person name="Coates J.D."/>
        </authorList>
    </citation>
    <scope>NUCLEOTIDE SEQUENCE [LARGE SCALE GENOMIC DNA]</scope>
    <source>
        <strain evidence="2">BK-3</strain>
    </source>
</reference>
<dbReference type="InterPro" id="IPR005230">
    <property type="entry name" value="TraB_bac"/>
</dbReference>
<accession>A0A558DEX8</accession>
<evidence type="ECO:0000313" key="2">
    <source>
        <dbReference type="EMBL" id="TVT59597.1"/>
    </source>
</evidence>
<dbReference type="PANTHER" id="PTHR21530:SF7">
    <property type="entry name" value="TRAB DOMAIN-CONTAINING PROTEIN"/>
    <property type="match status" value="1"/>
</dbReference>
<keyword evidence="1" id="KW-1133">Transmembrane helix</keyword>
<dbReference type="Proteomes" id="UP000317355">
    <property type="component" value="Unassembled WGS sequence"/>
</dbReference>
<proteinExistence type="predicted"/>
<feature type="transmembrane region" description="Helical" evidence="1">
    <location>
        <begin position="285"/>
        <end position="308"/>
    </location>
</feature>
<dbReference type="CDD" id="cd14726">
    <property type="entry name" value="TraB_PrgY-like"/>
    <property type="match status" value="1"/>
</dbReference>
<dbReference type="AlphaFoldDB" id="A0A558DEX8"/>
<dbReference type="EMBL" id="VMRY01000003">
    <property type="protein sequence ID" value="TVT59597.1"/>
    <property type="molecule type" value="Genomic_DNA"/>
</dbReference>